<gene>
    <name evidence="4" type="ORF">EST38_g6892</name>
</gene>
<dbReference type="PROSITE" id="PS51762">
    <property type="entry name" value="GH16_2"/>
    <property type="match status" value="1"/>
</dbReference>
<protein>
    <recommendedName>
        <fullName evidence="3">GH16 domain-containing protein</fullName>
    </recommendedName>
</protein>
<dbReference type="EMBL" id="SDEE01000230">
    <property type="protein sequence ID" value="RXW18955.1"/>
    <property type="molecule type" value="Genomic_DNA"/>
</dbReference>
<dbReference type="InterPro" id="IPR000757">
    <property type="entry name" value="Beta-glucanase-like"/>
</dbReference>
<dbReference type="OrthoDB" id="192832at2759"/>
<feature type="region of interest" description="Disordered" evidence="1">
    <location>
        <begin position="295"/>
        <end position="340"/>
    </location>
</feature>
<comment type="caution">
    <text evidence="4">The sequence shown here is derived from an EMBL/GenBank/DDBJ whole genome shotgun (WGS) entry which is preliminary data.</text>
</comment>
<evidence type="ECO:0000313" key="5">
    <source>
        <dbReference type="Proteomes" id="UP000290288"/>
    </source>
</evidence>
<dbReference type="GO" id="GO:0004553">
    <property type="term" value="F:hydrolase activity, hydrolyzing O-glycosyl compounds"/>
    <property type="evidence" value="ECO:0007669"/>
    <property type="project" value="InterPro"/>
</dbReference>
<dbReference type="Proteomes" id="UP000290288">
    <property type="component" value="Unassembled WGS sequence"/>
</dbReference>
<evidence type="ECO:0000256" key="2">
    <source>
        <dbReference type="SAM" id="SignalP"/>
    </source>
</evidence>
<name>A0A4Q2DJW0_9AGAR</name>
<sequence>MFSWQLIVTIIVYLHLPTSLHGYELVEDFSGATFFDKWDFYGHWDNLTLGKCSHSLSLVGGLRLYRTDPSEQRLAYTNERGNAIIKVDNTSNVPWNEKRNTVRLTSQRAYDFGTIWIANIMHLPFGCSVWPALWTMGTDWPHDGEIDMPSGCTVFESKLFSFGANFGASGGGIWAVQFDVAGIWYWARGMIPPSVLNSDSTSSIPYIGDWGNPSASFLSTESCNITEFFGPQRLVLDITLCGTWASLPELYLPQCASSGPAGYLDNVVGPGERYNDAYFEIPYIRTYTTQAGMAPTVPTPTPTPSGVAASDLDPSAAQAGEPVAGPGLRDVVGPAAAGLR</sequence>
<dbReference type="AlphaFoldDB" id="A0A4Q2DJW0"/>
<keyword evidence="5" id="KW-1185">Reference proteome</keyword>
<dbReference type="PANTHER" id="PTHR10963">
    <property type="entry name" value="GLYCOSYL HYDROLASE-RELATED"/>
    <property type="match status" value="1"/>
</dbReference>
<evidence type="ECO:0000313" key="4">
    <source>
        <dbReference type="EMBL" id="RXW18955.1"/>
    </source>
</evidence>
<dbReference type="Pfam" id="PF26113">
    <property type="entry name" value="GH16_XgeA"/>
    <property type="match status" value="2"/>
</dbReference>
<dbReference type="SUPFAM" id="SSF49899">
    <property type="entry name" value="Concanavalin A-like lectins/glucanases"/>
    <property type="match status" value="1"/>
</dbReference>
<feature type="domain" description="GH16" evidence="3">
    <location>
        <begin position="11"/>
        <end position="292"/>
    </location>
</feature>
<reference evidence="4 5" key="1">
    <citation type="submission" date="2019-01" db="EMBL/GenBank/DDBJ databases">
        <title>Draft genome sequence of Psathyrella aberdarensis IHI B618.</title>
        <authorList>
            <person name="Buettner E."/>
            <person name="Kellner H."/>
        </authorList>
    </citation>
    <scope>NUCLEOTIDE SEQUENCE [LARGE SCALE GENOMIC DNA]</scope>
    <source>
        <strain evidence="4 5">IHI B618</strain>
    </source>
</reference>
<organism evidence="4 5">
    <name type="scientific">Candolleomyces aberdarensis</name>
    <dbReference type="NCBI Taxonomy" id="2316362"/>
    <lineage>
        <taxon>Eukaryota</taxon>
        <taxon>Fungi</taxon>
        <taxon>Dikarya</taxon>
        <taxon>Basidiomycota</taxon>
        <taxon>Agaricomycotina</taxon>
        <taxon>Agaricomycetes</taxon>
        <taxon>Agaricomycetidae</taxon>
        <taxon>Agaricales</taxon>
        <taxon>Agaricineae</taxon>
        <taxon>Psathyrellaceae</taxon>
        <taxon>Candolleomyces</taxon>
    </lineage>
</organism>
<dbReference type="GO" id="GO:0009251">
    <property type="term" value="P:glucan catabolic process"/>
    <property type="evidence" value="ECO:0007669"/>
    <property type="project" value="TreeGrafter"/>
</dbReference>
<evidence type="ECO:0000259" key="3">
    <source>
        <dbReference type="PROSITE" id="PS51762"/>
    </source>
</evidence>
<feature type="signal peptide" evidence="2">
    <location>
        <begin position="1"/>
        <end position="22"/>
    </location>
</feature>
<dbReference type="InterPro" id="IPR050546">
    <property type="entry name" value="Glycosyl_Hydrlase_16"/>
</dbReference>
<accession>A0A4Q2DJW0</accession>
<feature type="chain" id="PRO_5020513957" description="GH16 domain-containing protein" evidence="2">
    <location>
        <begin position="23"/>
        <end position="340"/>
    </location>
</feature>
<keyword evidence="2" id="KW-0732">Signal</keyword>
<dbReference type="Gene3D" id="2.60.120.200">
    <property type="match status" value="2"/>
</dbReference>
<dbReference type="InterPro" id="IPR013320">
    <property type="entry name" value="ConA-like_dom_sf"/>
</dbReference>
<proteinExistence type="predicted"/>
<dbReference type="PANTHER" id="PTHR10963:SF24">
    <property type="entry name" value="GLYCOSIDASE C21B10.07-RELATED"/>
    <property type="match status" value="1"/>
</dbReference>
<evidence type="ECO:0000256" key="1">
    <source>
        <dbReference type="SAM" id="MobiDB-lite"/>
    </source>
</evidence>
<dbReference type="STRING" id="2316362.A0A4Q2DJW0"/>